<keyword evidence="7" id="KW-1185">Reference proteome</keyword>
<reference evidence="6 7" key="1">
    <citation type="submission" date="2023-08" db="EMBL/GenBank/DDBJ databases">
        <title>Mesonia sp. MT50, isolated from deep-sea sediment of the Mariana Trench.</title>
        <authorList>
            <person name="Fu H."/>
        </authorList>
    </citation>
    <scope>NUCLEOTIDE SEQUENCE [LARGE SCALE GENOMIC DNA]</scope>
    <source>
        <strain evidence="6 7">MT50</strain>
    </source>
</reference>
<dbReference type="GO" id="GO:0016491">
    <property type="term" value="F:oxidoreductase activity"/>
    <property type="evidence" value="ECO:0007669"/>
    <property type="project" value="UniProtKB-KW"/>
</dbReference>
<evidence type="ECO:0000256" key="2">
    <source>
        <dbReference type="ARBA" id="ARBA00022630"/>
    </source>
</evidence>
<dbReference type="PANTHER" id="PTHR33798">
    <property type="entry name" value="FLAVOPROTEIN OXYGENASE"/>
    <property type="match status" value="1"/>
</dbReference>
<gene>
    <name evidence="6" type="ORF">RBU60_01410</name>
</gene>
<dbReference type="Proteomes" id="UP001230915">
    <property type="component" value="Unassembled WGS sequence"/>
</dbReference>
<dbReference type="Gene3D" id="2.30.110.10">
    <property type="entry name" value="Electron Transport, Fmn-binding Protein, Chain A"/>
    <property type="match status" value="1"/>
</dbReference>
<dbReference type="Pfam" id="PF01613">
    <property type="entry name" value="Flavin_Reduct"/>
    <property type="match status" value="1"/>
</dbReference>
<dbReference type="EMBL" id="JAVHUL010000002">
    <property type="protein sequence ID" value="MDQ7916217.1"/>
    <property type="molecule type" value="Genomic_DNA"/>
</dbReference>
<keyword evidence="6" id="KW-0560">Oxidoreductase</keyword>
<dbReference type="RefSeq" id="WP_308862830.1">
    <property type="nucleotide sequence ID" value="NZ_JAVHUL010000002.1"/>
</dbReference>
<feature type="domain" description="Flavin reductase like" evidence="5">
    <location>
        <begin position="22"/>
        <end position="176"/>
    </location>
</feature>
<evidence type="ECO:0000256" key="4">
    <source>
        <dbReference type="ARBA" id="ARBA00038054"/>
    </source>
</evidence>
<comment type="cofactor">
    <cofactor evidence="1">
        <name>FMN</name>
        <dbReference type="ChEBI" id="CHEBI:58210"/>
    </cofactor>
</comment>
<evidence type="ECO:0000256" key="1">
    <source>
        <dbReference type="ARBA" id="ARBA00001917"/>
    </source>
</evidence>
<proteinExistence type="inferred from homology"/>
<dbReference type="PANTHER" id="PTHR33798:SF5">
    <property type="entry name" value="FLAVIN REDUCTASE LIKE DOMAIN-CONTAINING PROTEIN"/>
    <property type="match status" value="1"/>
</dbReference>
<dbReference type="SMART" id="SM00903">
    <property type="entry name" value="Flavin_Reduct"/>
    <property type="match status" value="1"/>
</dbReference>
<dbReference type="EC" id="1.5.1.-" evidence="6"/>
<keyword evidence="2" id="KW-0285">Flavoprotein</keyword>
<dbReference type="InterPro" id="IPR002563">
    <property type="entry name" value="Flavin_Rdtase-like_dom"/>
</dbReference>
<dbReference type="InterPro" id="IPR012349">
    <property type="entry name" value="Split_barrel_FMN-bd"/>
</dbReference>
<keyword evidence="3" id="KW-0288">FMN</keyword>
<evidence type="ECO:0000313" key="6">
    <source>
        <dbReference type="EMBL" id="MDQ7916217.1"/>
    </source>
</evidence>
<evidence type="ECO:0000256" key="3">
    <source>
        <dbReference type="ARBA" id="ARBA00022643"/>
    </source>
</evidence>
<protein>
    <submittedName>
        <fullName evidence="6">Flavin reductase family protein</fullName>
        <ecNumber evidence="6">1.5.1.-</ecNumber>
    </submittedName>
</protein>
<evidence type="ECO:0000313" key="7">
    <source>
        <dbReference type="Proteomes" id="UP001230915"/>
    </source>
</evidence>
<dbReference type="SUPFAM" id="SSF50475">
    <property type="entry name" value="FMN-binding split barrel"/>
    <property type="match status" value="1"/>
</dbReference>
<sequence>MLTIDPQKVPVKKTYGLMTSAVGPRPIAFASTVNEKGEPNLAPFSFFNVFSANPPILVFSPLLRITDGSRKHTLENVENNKEVVINIVNYDMVQQMSLASTGYGDGVNEFKKAGFSMLESEVVKPFRVKESPVQFECKVKEVKSLGKEGGAGNLIFCEVVRIHVGEDVLAEGEKIDQHKLDPVARMGGNLYSRANMGIFEIPKPQTTLGMGVDCIPKEIRISRVLTGNDLGKLGNVESLPSDQEVKDFLSKNKLVDYVKESSEEKIHAIAQEYLKKEEVMSAWKILLAKNK</sequence>
<comment type="caution">
    <text evidence="6">The sequence shown here is derived from an EMBL/GenBank/DDBJ whole genome shotgun (WGS) entry which is preliminary data.</text>
</comment>
<comment type="similarity">
    <text evidence="4">Belongs to the flavoredoxin family.</text>
</comment>
<organism evidence="6 7">
    <name type="scientific">Mesonia profundi</name>
    <dbReference type="NCBI Taxonomy" id="3070998"/>
    <lineage>
        <taxon>Bacteria</taxon>
        <taxon>Pseudomonadati</taxon>
        <taxon>Bacteroidota</taxon>
        <taxon>Flavobacteriia</taxon>
        <taxon>Flavobacteriales</taxon>
        <taxon>Flavobacteriaceae</taxon>
        <taxon>Mesonia</taxon>
    </lineage>
</organism>
<evidence type="ECO:0000259" key="5">
    <source>
        <dbReference type="SMART" id="SM00903"/>
    </source>
</evidence>
<accession>A0ABU0ZXN1</accession>
<name>A0ABU0ZXN1_9FLAO</name>